<evidence type="ECO:0000256" key="7">
    <source>
        <dbReference type="PIRSR" id="PIRSR602401-1"/>
    </source>
</evidence>
<gene>
    <name evidence="9" type="ordered locus">Deipe_1289</name>
</gene>
<evidence type="ECO:0000256" key="2">
    <source>
        <dbReference type="ARBA" id="ARBA00022617"/>
    </source>
</evidence>
<dbReference type="Pfam" id="PF00067">
    <property type="entry name" value="p450"/>
    <property type="match status" value="1"/>
</dbReference>
<keyword evidence="3 7" id="KW-0479">Metal-binding</keyword>
<dbReference type="Proteomes" id="UP000010467">
    <property type="component" value="Chromosome"/>
</dbReference>
<comment type="similarity">
    <text evidence="1 8">Belongs to the cytochrome P450 family.</text>
</comment>
<protein>
    <submittedName>
        <fullName evidence="9">Cytochrome P450</fullName>
    </submittedName>
</protein>
<dbReference type="GO" id="GO:0016705">
    <property type="term" value="F:oxidoreductase activity, acting on paired donors, with incorporation or reduction of molecular oxygen"/>
    <property type="evidence" value="ECO:0007669"/>
    <property type="project" value="InterPro"/>
</dbReference>
<dbReference type="HOGENOM" id="CLU_001570_5_1_0"/>
<dbReference type="eggNOG" id="COG2124">
    <property type="taxonomic scope" value="Bacteria"/>
</dbReference>
<organism evidence="9 10">
    <name type="scientific">Deinococcus peraridilitoris (strain DSM 19664 / LMG 22246 / CIP 109416 / KR-200)</name>
    <dbReference type="NCBI Taxonomy" id="937777"/>
    <lineage>
        <taxon>Bacteria</taxon>
        <taxon>Thermotogati</taxon>
        <taxon>Deinococcota</taxon>
        <taxon>Deinococci</taxon>
        <taxon>Deinococcales</taxon>
        <taxon>Deinococcaceae</taxon>
        <taxon>Deinococcus</taxon>
    </lineage>
</organism>
<dbReference type="OrthoDB" id="9789468at2"/>
<dbReference type="InterPro" id="IPR001128">
    <property type="entry name" value="Cyt_P450"/>
</dbReference>
<dbReference type="PROSITE" id="PS00086">
    <property type="entry name" value="CYTOCHROME_P450"/>
    <property type="match status" value="1"/>
</dbReference>
<dbReference type="SUPFAM" id="SSF48264">
    <property type="entry name" value="Cytochrome P450"/>
    <property type="match status" value="1"/>
</dbReference>
<evidence type="ECO:0000313" key="10">
    <source>
        <dbReference type="Proteomes" id="UP000010467"/>
    </source>
</evidence>
<dbReference type="InterPro" id="IPR050196">
    <property type="entry name" value="Cytochrome_P450_Monoox"/>
</dbReference>
<dbReference type="PRINTS" id="PR00385">
    <property type="entry name" value="P450"/>
</dbReference>
<keyword evidence="10" id="KW-1185">Reference proteome</keyword>
<dbReference type="STRING" id="937777.Deipe_1289"/>
<dbReference type="InterPro" id="IPR002401">
    <property type="entry name" value="Cyt_P450_E_grp-I"/>
</dbReference>
<evidence type="ECO:0000256" key="3">
    <source>
        <dbReference type="ARBA" id="ARBA00022723"/>
    </source>
</evidence>
<dbReference type="InterPro" id="IPR017972">
    <property type="entry name" value="Cyt_P450_CS"/>
</dbReference>
<dbReference type="KEGG" id="dpd:Deipe_1289"/>
<dbReference type="PANTHER" id="PTHR24291:SF50">
    <property type="entry name" value="BIFUNCTIONAL ALBAFLAVENONE MONOOXYGENASE_TERPENE SYNTHASE"/>
    <property type="match status" value="1"/>
</dbReference>
<name>L0A063_DEIPD</name>
<keyword evidence="4 8" id="KW-0560">Oxidoreductase</keyword>
<proteinExistence type="inferred from homology"/>
<dbReference type="EMBL" id="CP003382">
    <property type="protein sequence ID" value="AFZ66839.1"/>
    <property type="molecule type" value="Genomic_DNA"/>
</dbReference>
<dbReference type="AlphaFoldDB" id="L0A063"/>
<dbReference type="RefSeq" id="WP_015235147.1">
    <property type="nucleotide sequence ID" value="NC_019793.1"/>
</dbReference>
<dbReference type="PRINTS" id="PR00463">
    <property type="entry name" value="EP450I"/>
</dbReference>
<dbReference type="Gene3D" id="1.10.630.10">
    <property type="entry name" value="Cytochrome P450"/>
    <property type="match status" value="1"/>
</dbReference>
<dbReference type="InterPro" id="IPR036396">
    <property type="entry name" value="Cyt_P450_sf"/>
</dbReference>
<sequence>MTAVSGTLREPPMPRGFPRLGHAPMMARDVLNYFRFVARTRGDVARLQAGKFTMYFVFHPRDIEFAHVQTGRLFDKGLRVDRVLGPLLGNGLLSSEGDFWLRQRRLAQPAFHRSRIEGYAHTMVEFAALEKHAWKAGQVRDIHDDMMRLTLDIVNKTLFSAERGAQATRTISASVDTVLREYERMLRGLPRFVPPLSRRSFARATGAIHDLDQVIGQVITERRDSDLTPPDSGDLLSMLLAARDDAGLPMPHGQLLDEVKTLISAGHETTANTLSWAFTLLASHPGAESRLQAELHDVLRGALPCLGDLPRLPYLSAVIKETLRLYPPAWSVRRVAREAWEVGGYRLPAGAPIIMSQYVTHRDARFWERPDDFLPERWLPRDFERSLPRYAYFPFGGGPRVCIGQAFAQMEAALLLATLAPGFRLRLLAPPRFEPSITLRPKGGLRMRLSEWR</sequence>
<feature type="binding site" description="axial binding residue" evidence="7">
    <location>
        <position position="402"/>
    </location>
    <ligand>
        <name>heme</name>
        <dbReference type="ChEBI" id="CHEBI:30413"/>
    </ligand>
    <ligandPart>
        <name>Fe</name>
        <dbReference type="ChEBI" id="CHEBI:18248"/>
    </ligandPart>
</feature>
<evidence type="ECO:0000256" key="6">
    <source>
        <dbReference type="ARBA" id="ARBA00023033"/>
    </source>
</evidence>
<dbReference type="PANTHER" id="PTHR24291">
    <property type="entry name" value="CYTOCHROME P450 FAMILY 4"/>
    <property type="match status" value="1"/>
</dbReference>
<accession>L0A063</accession>
<evidence type="ECO:0000256" key="1">
    <source>
        <dbReference type="ARBA" id="ARBA00010617"/>
    </source>
</evidence>
<keyword evidence="2 7" id="KW-0349">Heme</keyword>
<dbReference type="PATRIC" id="fig|937777.3.peg.1292"/>
<reference evidence="10" key="1">
    <citation type="submission" date="2012-03" db="EMBL/GenBank/DDBJ databases">
        <title>Complete sequence of chromosome of Deinococcus peraridilitoris DSM 19664.</title>
        <authorList>
            <person name="Lucas S."/>
            <person name="Copeland A."/>
            <person name="Lapidus A."/>
            <person name="Glavina del Rio T."/>
            <person name="Dalin E."/>
            <person name="Tice H."/>
            <person name="Bruce D."/>
            <person name="Goodwin L."/>
            <person name="Pitluck S."/>
            <person name="Peters L."/>
            <person name="Mikhailova N."/>
            <person name="Lu M."/>
            <person name="Kyrpides N."/>
            <person name="Mavromatis K."/>
            <person name="Ivanova N."/>
            <person name="Brettin T."/>
            <person name="Detter J.C."/>
            <person name="Han C."/>
            <person name="Larimer F."/>
            <person name="Land M."/>
            <person name="Hauser L."/>
            <person name="Markowitz V."/>
            <person name="Cheng J.-F."/>
            <person name="Hugenholtz P."/>
            <person name="Woyke T."/>
            <person name="Wu D."/>
            <person name="Pukall R."/>
            <person name="Steenblock K."/>
            <person name="Brambilla E."/>
            <person name="Klenk H.-P."/>
            <person name="Eisen J.A."/>
        </authorList>
    </citation>
    <scope>NUCLEOTIDE SEQUENCE [LARGE SCALE GENOMIC DNA]</scope>
    <source>
        <strain evidence="10">DSM 19664 / LMG 22246 / CIP 109416 / KR-200</strain>
    </source>
</reference>
<evidence type="ECO:0000256" key="4">
    <source>
        <dbReference type="ARBA" id="ARBA00023002"/>
    </source>
</evidence>
<keyword evidence="6 8" id="KW-0503">Monooxygenase</keyword>
<dbReference type="GO" id="GO:0020037">
    <property type="term" value="F:heme binding"/>
    <property type="evidence" value="ECO:0007669"/>
    <property type="project" value="InterPro"/>
</dbReference>
<dbReference type="GO" id="GO:0004497">
    <property type="term" value="F:monooxygenase activity"/>
    <property type="evidence" value="ECO:0007669"/>
    <property type="project" value="UniProtKB-KW"/>
</dbReference>
<dbReference type="GO" id="GO:0005506">
    <property type="term" value="F:iron ion binding"/>
    <property type="evidence" value="ECO:0007669"/>
    <property type="project" value="InterPro"/>
</dbReference>
<evidence type="ECO:0000256" key="5">
    <source>
        <dbReference type="ARBA" id="ARBA00023004"/>
    </source>
</evidence>
<comment type="cofactor">
    <cofactor evidence="7">
        <name>heme</name>
        <dbReference type="ChEBI" id="CHEBI:30413"/>
    </cofactor>
</comment>
<evidence type="ECO:0000313" key="9">
    <source>
        <dbReference type="EMBL" id="AFZ66839.1"/>
    </source>
</evidence>
<keyword evidence="5 7" id="KW-0408">Iron</keyword>
<evidence type="ECO:0000256" key="8">
    <source>
        <dbReference type="RuleBase" id="RU000461"/>
    </source>
</evidence>